<dbReference type="InterPro" id="IPR029787">
    <property type="entry name" value="Nucleotide_cyclase"/>
</dbReference>
<dbReference type="Gene3D" id="3.30.70.270">
    <property type="match status" value="1"/>
</dbReference>
<dbReference type="Gene3D" id="3.20.20.450">
    <property type="entry name" value="EAL domain"/>
    <property type="match status" value="1"/>
</dbReference>
<dbReference type="InterPro" id="IPR035919">
    <property type="entry name" value="EAL_sf"/>
</dbReference>
<feature type="domain" description="GGDEF" evidence="2">
    <location>
        <begin position="101"/>
        <end position="237"/>
    </location>
</feature>
<sequence>MSDRNGAGVSGRLIWLMAQFRRPELMVFLPALTLATFWLGGEKALILVALGLPLAFAVAGAFRFHDLVPTALPEGLSGLAMRPQIVSVLDGVMRDSAFTGKTTACVVIQFDDADVLLDRHGRAAQTEVLARSAERICSALRAGDTIARLEGGGFAVALSPQRRIDLETLVQLSARLQAAISPPISIDAVRLYVTCSVGFCLGVRSPEPSGAALLDAAQVAADEALRNGPGAIRGFAPDMARNRADRDALRGLLETALDEGQIRPYFQPQVSTDTGAISGFEALARWHHPDRGLVSPAEFLPALEEAGLIERLGEVMLYHALAALVRWDKSGLQVPTVGVNFSAAELRNPRMVEKLKWELDRFGLTPERLSVEILETVVAETDNDVIVHNIAALAKLGCGIDLDDFGTGHASITNIRRFTVRRLKIDRSFVTKVDEDREQQKMVSAILSLAEQLGLETLAEGVETPGEHAMLAQLGCGHVQGFGIARPMAFEATADWIAQHRTKVATTPRIGHRAR</sequence>
<dbReference type="EMBL" id="ACYY01000029">
    <property type="protein sequence ID" value="EEW23928.1"/>
    <property type="molecule type" value="Genomic_DNA"/>
</dbReference>
<protein>
    <submittedName>
        <fullName evidence="3">Diguanylate cyclase/phosphodiesterase</fullName>
    </submittedName>
</protein>
<accession>C8S4X1</accession>
<dbReference type="Pfam" id="PF00990">
    <property type="entry name" value="GGDEF"/>
    <property type="match status" value="1"/>
</dbReference>
<dbReference type="RefSeq" id="WP_008032620.1">
    <property type="nucleotide sequence ID" value="NZ_ACYY01000029.1"/>
</dbReference>
<dbReference type="STRING" id="371731.Rsw2DRAFT_3099"/>
<dbReference type="GO" id="GO:0071111">
    <property type="term" value="F:cyclic-guanylate-specific phosphodiesterase activity"/>
    <property type="evidence" value="ECO:0007669"/>
    <property type="project" value="InterPro"/>
</dbReference>
<dbReference type="AlphaFoldDB" id="C8S4X1"/>
<organism evidence="3 4">
    <name type="scientific">Rhodobacter ferrooxidans</name>
    <dbReference type="NCBI Taxonomy" id="371731"/>
    <lineage>
        <taxon>Bacteria</taxon>
        <taxon>Pseudomonadati</taxon>
        <taxon>Pseudomonadota</taxon>
        <taxon>Alphaproteobacteria</taxon>
        <taxon>Rhodobacterales</taxon>
        <taxon>Rhodobacter group</taxon>
        <taxon>Rhodobacter</taxon>
    </lineage>
</organism>
<keyword evidence="4" id="KW-1185">Reference proteome</keyword>
<evidence type="ECO:0000313" key="4">
    <source>
        <dbReference type="Proteomes" id="UP000010121"/>
    </source>
</evidence>
<dbReference type="Proteomes" id="UP000010121">
    <property type="component" value="Unassembled WGS sequence"/>
</dbReference>
<comment type="caution">
    <text evidence="3">The sequence shown here is derived from an EMBL/GenBank/DDBJ whole genome shotgun (WGS) entry which is preliminary data.</text>
</comment>
<dbReference type="PROSITE" id="PS50887">
    <property type="entry name" value="GGDEF"/>
    <property type="match status" value="1"/>
</dbReference>
<dbReference type="eggNOG" id="COG5001">
    <property type="taxonomic scope" value="Bacteria"/>
</dbReference>
<dbReference type="PANTHER" id="PTHR33121">
    <property type="entry name" value="CYCLIC DI-GMP PHOSPHODIESTERASE PDEF"/>
    <property type="match status" value="1"/>
</dbReference>
<dbReference type="SMART" id="SM00052">
    <property type="entry name" value="EAL"/>
    <property type="match status" value="1"/>
</dbReference>
<dbReference type="Pfam" id="PF00563">
    <property type="entry name" value="EAL"/>
    <property type="match status" value="1"/>
</dbReference>
<proteinExistence type="predicted"/>
<evidence type="ECO:0000259" key="1">
    <source>
        <dbReference type="PROSITE" id="PS50883"/>
    </source>
</evidence>
<dbReference type="InterPro" id="IPR050706">
    <property type="entry name" value="Cyclic-di-GMP_PDE-like"/>
</dbReference>
<reference evidence="3 4" key="1">
    <citation type="submission" date="2009-08" db="EMBL/GenBank/DDBJ databases">
        <title>The draft genome of Rhodobacter sp. SW2.</title>
        <authorList>
            <consortium name="US DOE Joint Genome Institute (JGI-PGF)"/>
            <person name="Lucas S."/>
            <person name="Copeland A."/>
            <person name="Lapidus A."/>
            <person name="Glavina del Rio T."/>
            <person name="Tice H."/>
            <person name="Bruce D."/>
            <person name="Goodwin L."/>
            <person name="Pitluck S."/>
            <person name="Larimer F."/>
            <person name="Land M.L."/>
            <person name="Hauser L."/>
            <person name="Emerson D."/>
        </authorList>
    </citation>
    <scope>NUCLEOTIDE SEQUENCE [LARGE SCALE GENOMIC DNA]</scope>
    <source>
        <strain evidence="3 4">SW2</strain>
    </source>
</reference>
<evidence type="ECO:0000313" key="3">
    <source>
        <dbReference type="EMBL" id="EEW23928.1"/>
    </source>
</evidence>
<dbReference type="InterPro" id="IPR000160">
    <property type="entry name" value="GGDEF_dom"/>
</dbReference>
<dbReference type="PROSITE" id="PS50883">
    <property type="entry name" value="EAL"/>
    <property type="match status" value="1"/>
</dbReference>
<dbReference type="SMART" id="SM00267">
    <property type="entry name" value="GGDEF"/>
    <property type="match status" value="1"/>
</dbReference>
<name>C8S4X1_9RHOB</name>
<evidence type="ECO:0000259" key="2">
    <source>
        <dbReference type="PROSITE" id="PS50887"/>
    </source>
</evidence>
<dbReference type="PANTHER" id="PTHR33121:SF70">
    <property type="entry name" value="SIGNALING PROTEIN YKOW"/>
    <property type="match status" value="1"/>
</dbReference>
<gene>
    <name evidence="3" type="ORF">Rsw2DRAFT_3099</name>
</gene>
<dbReference type="InterPro" id="IPR043128">
    <property type="entry name" value="Rev_trsase/Diguanyl_cyclase"/>
</dbReference>
<dbReference type="SUPFAM" id="SSF141868">
    <property type="entry name" value="EAL domain-like"/>
    <property type="match status" value="1"/>
</dbReference>
<dbReference type="CDD" id="cd01948">
    <property type="entry name" value="EAL"/>
    <property type="match status" value="1"/>
</dbReference>
<dbReference type="InterPro" id="IPR001633">
    <property type="entry name" value="EAL_dom"/>
</dbReference>
<dbReference type="SUPFAM" id="SSF55073">
    <property type="entry name" value="Nucleotide cyclase"/>
    <property type="match status" value="1"/>
</dbReference>
<feature type="domain" description="EAL" evidence="1">
    <location>
        <begin position="246"/>
        <end position="501"/>
    </location>
</feature>